<dbReference type="SUPFAM" id="SSF81383">
    <property type="entry name" value="F-box domain"/>
    <property type="match status" value="1"/>
</dbReference>
<dbReference type="GeneID" id="140015602"/>
<dbReference type="InterPro" id="IPR036047">
    <property type="entry name" value="F-box-like_dom_sf"/>
</dbReference>
<dbReference type="RefSeq" id="XP_071924396.1">
    <property type="nucleotide sequence ID" value="XM_072068295.1"/>
</dbReference>
<name>A0ABM4VXY4_COFAR</name>
<gene>
    <name evidence="9" type="primary">LOC140015602</name>
    <name evidence="5" type="synonym">LOC113688039</name>
    <name evidence="3" type="synonym">LOC140008944</name>
    <name evidence="4" type="synonym">LOC140009695</name>
    <name evidence="6" type="synonym">LOC140015549</name>
    <name evidence="7" type="synonym">LOC140015575</name>
    <name evidence="8" type="synonym">LOC140015596</name>
</gene>
<evidence type="ECO:0000313" key="3">
    <source>
        <dbReference type="RefSeq" id="XP_071910106.1"/>
    </source>
</evidence>
<organism evidence="2 9">
    <name type="scientific">Coffea arabica</name>
    <name type="common">Arabian coffee</name>
    <dbReference type="NCBI Taxonomy" id="13443"/>
    <lineage>
        <taxon>Eukaryota</taxon>
        <taxon>Viridiplantae</taxon>
        <taxon>Streptophyta</taxon>
        <taxon>Embryophyta</taxon>
        <taxon>Tracheophyta</taxon>
        <taxon>Spermatophyta</taxon>
        <taxon>Magnoliopsida</taxon>
        <taxon>eudicotyledons</taxon>
        <taxon>Gunneridae</taxon>
        <taxon>Pentapetalae</taxon>
        <taxon>asterids</taxon>
        <taxon>lamiids</taxon>
        <taxon>Gentianales</taxon>
        <taxon>Rubiaceae</taxon>
        <taxon>Ixoroideae</taxon>
        <taxon>Gardenieae complex</taxon>
        <taxon>Bertiereae - Coffeeae clade</taxon>
        <taxon>Coffeeae</taxon>
        <taxon>Coffea</taxon>
    </lineage>
</organism>
<dbReference type="InterPro" id="IPR001810">
    <property type="entry name" value="F-box_dom"/>
</dbReference>
<reference evidence="2" key="1">
    <citation type="journal article" date="2025" name="Foods">
        <title>Unveiling the Microbial Signatures of Arabica Coffee Cherries: Insights into Ripeness Specific Diversity, Functional Traits, and Implications for Quality and Safety.</title>
        <authorList>
            <consortium name="RefSeq"/>
            <person name="Tenea G.N."/>
            <person name="Cifuentes V."/>
            <person name="Reyes P."/>
            <person name="Cevallos-Vallejos M."/>
        </authorList>
    </citation>
    <scope>NUCLEOTIDE SEQUENCE [LARGE SCALE GENOMIC DNA]</scope>
</reference>
<reference evidence="3 4" key="2">
    <citation type="submission" date="2025-05" db="UniProtKB">
        <authorList>
            <consortium name="RefSeq"/>
        </authorList>
    </citation>
    <scope>NUCLEOTIDE SEQUENCE [LARGE SCALE GENOMIC DNA]</scope>
    <source>
        <tissue evidence="3 4">Leaves</tissue>
    </source>
</reference>
<dbReference type="RefSeq" id="XP_071924401.1">
    <property type="nucleotide sequence ID" value="XM_072068300.1"/>
</dbReference>
<dbReference type="RefSeq" id="XP_071910106.1">
    <property type="nucleotide sequence ID" value="XM_072054005.1"/>
</dbReference>
<dbReference type="InterPro" id="IPR050796">
    <property type="entry name" value="SCF_F-box_component"/>
</dbReference>
<evidence type="ECO:0000313" key="7">
    <source>
        <dbReference type="RefSeq" id="XP_071924360.1"/>
    </source>
</evidence>
<evidence type="ECO:0000313" key="2">
    <source>
        <dbReference type="Proteomes" id="UP001652660"/>
    </source>
</evidence>
<dbReference type="PANTHER" id="PTHR31672">
    <property type="entry name" value="BNACNNG10540D PROTEIN"/>
    <property type="match status" value="1"/>
</dbReference>
<dbReference type="RefSeq" id="XP_071924321.1">
    <property type="nucleotide sequence ID" value="XM_072068220.1"/>
</dbReference>
<dbReference type="RefSeq" id="XP_071912774.1">
    <property type="nucleotide sequence ID" value="XM_072056673.1"/>
</dbReference>
<evidence type="ECO:0000313" key="6">
    <source>
        <dbReference type="RefSeq" id="XP_071924321.1"/>
    </source>
</evidence>
<dbReference type="Proteomes" id="UP001652660">
    <property type="component" value="Chromosome 1e"/>
</dbReference>
<sequence>MLSAESTKIFFDLLKTSAQSMSIPDIDQVLEEVLLKLPVDVLLTFKCVSKQWLSIISHPAFGYLHFRGNPGMYFVAGFLFYHLSEPRNPRSAFIYLEGYKKAYPLRSLNFIGANPDIHRIWSCNGLLCLCVFTGGKILSMTIAFDPYVSQYYKAVCVSIVGMQYRFSIYSSETKIWREAGNALDITNEDHYLKRGVFCNNSVHWISKLGPFLHFDTDKECVQMMPATPIHMGK</sequence>
<evidence type="ECO:0000313" key="9">
    <source>
        <dbReference type="RefSeq" id="XP_071924401.1"/>
    </source>
</evidence>
<evidence type="ECO:0000259" key="1">
    <source>
        <dbReference type="Pfam" id="PF00646"/>
    </source>
</evidence>
<evidence type="ECO:0000313" key="4">
    <source>
        <dbReference type="RefSeq" id="XP_071912013.1"/>
    </source>
</evidence>
<dbReference type="RefSeq" id="XP_071912013.1">
    <property type="nucleotide sequence ID" value="XM_072055912.1"/>
</dbReference>
<dbReference type="RefSeq" id="XP_071924360.1">
    <property type="nucleotide sequence ID" value="XM_072068259.1"/>
</dbReference>
<evidence type="ECO:0000313" key="5">
    <source>
        <dbReference type="RefSeq" id="XP_071912774.1"/>
    </source>
</evidence>
<proteinExistence type="predicted"/>
<evidence type="ECO:0000313" key="8">
    <source>
        <dbReference type="RefSeq" id="XP_071924396.1"/>
    </source>
</evidence>
<accession>A0ABM4VXY4</accession>
<keyword evidence="2" id="KW-1185">Reference proteome</keyword>
<dbReference type="Pfam" id="PF00646">
    <property type="entry name" value="F-box"/>
    <property type="match status" value="1"/>
</dbReference>
<feature type="domain" description="F-box" evidence="1">
    <location>
        <begin position="29"/>
        <end position="61"/>
    </location>
</feature>
<protein>
    <submittedName>
        <fullName evidence="3 4">F-box protein At5g07610-like</fullName>
    </submittedName>
</protein>